<dbReference type="PANTHER" id="PTHR47332">
    <property type="entry name" value="SET DOMAIN-CONTAINING PROTEIN 5"/>
    <property type="match status" value="1"/>
</dbReference>
<dbReference type="EMBL" id="KZ110599">
    <property type="protein sequence ID" value="OSX61165.1"/>
    <property type="molecule type" value="Genomic_DNA"/>
</dbReference>
<dbReference type="GeneID" id="36322681"/>
<evidence type="ECO:0000313" key="2">
    <source>
        <dbReference type="EMBL" id="OSX61165.1"/>
    </source>
</evidence>
<dbReference type="InterPro" id="IPR001214">
    <property type="entry name" value="SET_dom"/>
</dbReference>
<proteinExistence type="predicted"/>
<evidence type="ECO:0000313" key="3">
    <source>
        <dbReference type="Proteomes" id="UP000194127"/>
    </source>
</evidence>
<protein>
    <recommendedName>
        <fullName evidence="1">SET domain-containing protein</fullName>
    </recommendedName>
</protein>
<dbReference type="Gene3D" id="1.25.40.10">
    <property type="entry name" value="Tetratricopeptide repeat domain"/>
    <property type="match status" value="1"/>
</dbReference>
<accession>A0A1X6MXR6</accession>
<evidence type="ECO:0000259" key="1">
    <source>
        <dbReference type="PROSITE" id="PS50280"/>
    </source>
</evidence>
<dbReference type="PROSITE" id="PS50280">
    <property type="entry name" value="SET"/>
    <property type="match status" value="1"/>
</dbReference>
<gene>
    <name evidence="2" type="ORF">POSPLADRAFT_1040377</name>
</gene>
<dbReference type="OrthoDB" id="265717at2759"/>
<reference evidence="2 3" key="1">
    <citation type="submission" date="2017-04" db="EMBL/GenBank/DDBJ databases">
        <title>Genome Sequence of the Model Brown-Rot Fungus Postia placenta SB12.</title>
        <authorList>
            <consortium name="DOE Joint Genome Institute"/>
            <person name="Gaskell J."/>
            <person name="Kersten P."/>
            <person name="Larrondo L.F."/>
            <person name="Canessa P."/>
            <person name="Martinez D."/>
            <person name="Hibbett D."/>
            <person name="Schmoll M."/>
            <person name="Kubicek C.P."/>
            <person name="Martinez A.T."/>
            <person name="Yadav J."/>
            <person name="Master E."/>
            <person name="Magnuson J.K."/>
            <person name="James T."/>
            <person name="Yaver D."/>
            <person name="Berka R."/>
            <person name="Labutti K."/>
            <person name="Lipzen A."/>
            <person name="Aerts A."/>
            <person name="Barry K."/>
            <person name="Henrissat B."/>
            <person name="Blanchette R."/>
            <person name="Grigoriev I."/>
            <person name="Cullen D."/>
        </authorList>
    </citation>
    <scope>NUCLEOTIDE SEQUENCE [LARGE SCALE GENOMIC DNA]</scope>
    <source>
        <strain evidence="2 3">MAD-698-R-SB12</strain>
    </source>
</reference>
<dbReference type="Gene3D" id="2.170.270.10">
    <property type="entry name" value="SET domain"/>
    <property type="match status" value="1"/>
</dbReference>
<keyword evidence="3" id="KW-1185">Reference proteome</keyword>
<dbReference type="SMART" id="SM00317">
    <property type="entry name" value="SET"/>
    <property type="match status" value="1"/>
</dbReference>
<dbReference type="STRING" id="670580.A0A1X6MXR6"/>
<dbReference type="AlphaFoldDB" id="A0A1X6MXR6"/>
<dbReference type="Pfam" id="PF00856">
    <property type="entry name" value="SET"/>
    <property type="match status" value="1"/>
</dbReference>
<organism evidence="2 3">
    <name type="scientific">Postia placenta MAD-698-R-SB12</name>
    <dbReference type="NCBI Taxonomy" id="670580"/>
    <lineage>
        <taxon>Eukaryota</taxon>
        <taxon>Fungi</taxon>
        <taxon>Dikarya</taxon>
        <taxon>Basidiomycota</taxon>
        <taxon>Agaricomycotina</taxon>
        <taxon>Agaricomycetes</taxon>
        <taxon>Polyporales</taxon>
        <taxon>Adustoporiaceae</taxon>
        <taxon>Rhodonia</taxon>
    </lineage>
</organism>
<sequence length="299" mass="33132">MDDDFIIQDIPGKGKGVIAARAISSGDLVLLESPLFTMTLSRTNTKILTAVSALTDSQQRQFFALANSLRGKLPPALGTFNTNVLPCGYNSNTTGHAATEGGIFVIGSRFNSSCVPNINNYWDEQLRQISFRAVRDIVAGEELCIAYTDLLSVRDERRRELHEKFAFECHCTACSLSGAQLEASDGRRSRLRQLYQEIAGCGMNPALGIRKVKHALTLLKEEGLLGFLDQSYYYDAFQFCTSVSDIASAKAWARKAWEAECRNKGPDCPEAKKMENYSRDPRAHLSFGMLRKQRLGGPD</sequence>
<dbReference type="RefSeq" id="XP_024337959.1">
    <property type="nucleotide sequence ID" value="XM_024477731.1"/>
</dbReference>
<dbReference type="InterPro" id="IPR011990">
    <property type="entry name" value="TPR-like_helical_dom_sf"/>
</dbReference>
<dbReference type="InterPro" id="IPR046341">
    <property type="entry name" value="SET_dom_sf"/>
</dbReference>
<dbReference type="InterPro" id="IPR053185">
    <property type="entry name" value="SET_domain_protein"/>
</dbReference>
<dbReference type="PANTHER" id="PTHR47332:SF4">
    <property type="entry name" value="SET DOMAIN-CONTAINING PROTEIN 5"/>
    <property type="match status" value="1"/>
</dbReference>
<name>A0A1X6MXR6_9APHY</name>
<dbReference type="CDD" id="cd20071">
    <property type="entry name" value="SET_SMYD"/>
    <property type="match status" value="1"/>
</dbReference>
<feature type="domain" description="SET" evidence="1">
    <location>
        <begin position="3"/>
        <end position="148"/>
    </location>
</feature>
<dbReference type="SUPFAM" id="SSF82199">
    <property type="entry name" value="SET domain"/>
    <property type="match status" value="1"/>
</dbReference>
<dbReference type="Proteomes" id="UP000194127">
    <property type="component" value="Unassembled WGS sequence"/>
</dbReference>